<evidence type="ECO:0000256" key="1">
    <source>
        <dbReference type="SAM" id="Coils"/>
    </source>
</evidence>
<dbReference type="SUPFAM" id="SSF54160">
    <property type="entry name" value="Chromo domain-like"/>
    <property type="match status" value="1"/>
</dbReference>
<dbReference type="InterPro" id="IPR001584">
    <property type="entry name" value="Integrase_cat-core"/>
</dbReference>
<evidence type="ECO:0000259" key="2">
    <source>
        <dbReference type="PROSITE" id="PS50994"/>
    </source>
</evidence>
<feature type="coiled-coil region" evidence="1">
    <location>
        <begin position="240"/>
        <end position="267"/>
    </location>
</feature>
<dbReference type="GO" id="GO:0003676">
    <property type="term" value="F:nucleic acid binding"/>
    <property type="evidence" value="ECO:0007669"/>
    <property type="project" value="InterPro"/>
</dbReference>
<dbReference type="AlphaFoldDB" id="A0A2P4YLZ1"/>
<dbReference type="InterPro" id="IPR050951">
    <property type="entry name" value="Retrovirus_Pol_polyprotein"/>
</dbReference>
<keyword evidence="4" id="KW-1185">Reference proteome</keyword>
<dbReference type="Gene3D" id="3.30.420.10">
    <property type="entry name" value="Ribonuclease H-like superfamily/Ribonuclease H"/>
    <property type="match status" value="1"/>
</dbReference>
<proteinExistence type="predicted"/>
<evidence type="ECO:0000313" key="3">
    <source>
        <dbReference type="EMBL" id="POM78806.1"/>
    </source>
</evidence>
<dbReference type="PANTHER" id="PTHR37984">
    <property type="entry name" value="PROTEIN CBG26694"/>
    <property type="match status" value="1"/>
</dbReference>
<dbReference type="Proteomes" id="UP000237271">
    <property type="component" value="Unassembled WGS sequence"/>
</dbReference>
<dbReference type="InterPro" id="IPR012337">
    <property type="entry name" value="RNaseH-like_sf"/>
</dbReference>
<dbReference type="InterPro" id="IPR016197">
    <property type="entry name" value="Chromo-like_dom_sf"/>
</dbReference>
<dbReference type="PANTHER" id="PTHR37984:SF5">
    <property type="entry name" value="PROTEIN NYNRIN-LIKE"/>
    <property type="match status" value="1"/>
</dbReference>
<evidence type="ECO:0000313" key="4">
    <source>
        <dbReference type="Proteomes" id="UP000237271"/>
    </source>
</evidence>
<dbReference type="GO" id="GO:0015074">
    <property type="term" value="P:DNA integration"/>
    <property type="evidence" value="ECO:0007669"/>
    <property type="project" value="InterPro"/>
</dbReference>
<sequence>MVEGKPWIPTAAKDLQSRVFVVAHCGSQGHRGQDVMCTVLSERFYIPLLCKHVKGAKQIQRPYGPTFTATKRNEALHYDFLSLGEDYGENTYVLFPCASPTAFVAAESLFEWYKRCGCPEFLMSDQGTHFRNHTIELLCSRLKIEPRFSPLYSPWLNGTVERLNKDILQVIRALLIEHGLDFHEWSYLLPVVQTNLNHSPVRSLNGHAPIELFTGLPAPSALDSIVRPMSGREEVLEINLDQSADLLDKLRDSLHELHKEVLDLKERKWLKDMAAHRGTPCNFDVGDFVLWSRVDQRLTRNKLLGQWVGPFQFVRTRPHSFVIKHLVTAREFEVHGTRLKYYADKDFNVTADILEFTTQQGILLGVNAIKEHRYMAVLKRWELLVSWCGLQDVEDSWESLASMLKDVPANVTEYVQDSADSELLQQLE</sequence>
<protein>
    <recommendedName>
        <fullName evidence="2">Integrase catalytic domain-containing protein</fullName>
    </recommendedName>
</protein>
<name>A0A2P4YLZ1_9STRA</name>
<dbReference type="OrthoDB" id="118872at2759"/>
<dbReference type="CDD" id="cd00024">
    <property type="entry name" value="CD_CSD"/>
    <property type="match status" value="1"/>
</dbReference>
<dbReference type="PROSITE" id="PS50994">
    <property type="entry name" value="INTEGRASE"/>
    <property type="match status" value="1"/>
</dbReference>
<dbReference type="InterPro" id="IPR036397">
    <property type="entry name" value="RNaseH_sf"/>
</dbReference>
<dbReference type="Gene3D" id="2.40.50.40">
    <property type="match status" value="1"/>
</dbReference>
<accession>A0A2P4YLZ1</accession>
<dbReference type="SUPFAM" id="SSF53098">
    <property type="entry name" value="Ribonuclease H-like"/>
    <property type="match status" value="1"/>
</dbReference>
<keyword evidence="1" id="KW-0175">Coiled coil</keyword>
<dbReference type="EMBL" id="NCKW01001899">
    <property type="protein sequence ID" value="POM78806.1"/>
    <property type="molecule type" value="Genomic_DNA"/>
</dbReference>
<organism evidence="3 4">
    <name type="scientific">Phytophthora palmivora</name>
    <dbReference type="NCBI Taxonomy" id="4796"/>
    <lineage>
        <taxon>Eukaryota</taxon>
        <taxon>Sar</taxon>
        <taxon>Stramenopiles</taxon>
        <taxon>Oomycota</taxon>
        <taxon>Peronosporomycetes</taxon>
        <taxon>Peronosporales</taxon>
        <taxon>Peronosporaceae</taxon>
        <taxon>Phytophthora</taxon>
    </lineage>
</organism>
<comment type="caution">
    <text evidence="3">The sequence shown here is derived from an EMBL/GenBank/DDBJ whole genome shotgun (WGS) entry which is preliminary data.</text>
</comment>
<gene>
    <name evidence="3" type="ORF">PHPALM_3621</name>
</gene>
<feature type="domain" description="Integrase catalytic" evidence="2">
    <location>
        <begin position="58"/>
        <end position="217"/>
    </location>
</feature>
<reference evidence="3 4" key="1">
    <citation type="journal article" date="2017" name="Genome Biol. Evol.">
        <title>Phytophthora megakarya and P. palmivora, closely related causal agents of cacao black pod rot, underwent increases in genome sizes and gene numbers by different mechanisms.</title>
        <authorList>
            <person name="Ali S.S."/>
            <person name="Shao J."/>
            <person name="Lary D.J."/>
            <person name="Kronmiller B."/>
            <person name="Shen D."/>
            <person name="Strem M.D."/>
            <person name="Amoako-Attah I."/>
            <person name="Akrofi A.Y."/>
            <person name="Begoude B.A."/>
            <person name="Ten Hoopen G.M."/>
            <person name="Coulibaly K."/>
            <person name="Kebe B.I."/>
            <person name="Melnick R.L."/>
            <person name="Guiltinan M.J."/>
            <person name="Tyler B.M."/>
            <person name="Meinhardt L.W."/>
            <person name="Bailey B.A."/>
        </authorList>
    </citation>
    <scope>NUCLEOTIDE SEQUENCE [LARGE SCALE GENOMIC DNA]</scope>
    <source>
        <strain evidence="4">sbr112.9</strain>
    </source>
</reference>